<gene>
    <name evidence="2" type="ORF">ONB1V03_LOCUS17197</name>
    <name evidence="3" type="ORF">ONB1V03_LOCUS19918</name>
</gene>
<reference evidence="2" key="1">
    <citation type="submission" date="2020-11" db="EMBL/GenBank/DDBJ databases">
        <authorList>
            <person name="Tran Van P."/>
        </authorList>
    </citation>
    <scope>NUCLEOTIDE SEQUENCE</scope>
</reference>
<dbReference type="PROSITE" id="PS50003">
    <property type="entry name" value="PH_DOMAIN"/>
    <property type="match status" value="1"/>
</dbReference>
<dbReference type="InterPro" id="IPR011993">
    <property type="entry name" value="PH-like_dom_sf"/>
</dbReference>
<dbReference type="SMART" id="SM00233">
    <property type="entry name" value="PH"/>
    <property type="match status" value="1"/>
</dbReference>
<feature type="non-terminal residue" evidence="2">
    <location>
        <position position="1"/>
    </location>
</feature>
<keyword evidence="4" id="KW-1185">Reference proteome</keyword>
<dbReference type="Gene3D" id="2.30.29.30">
    <property type="entry name" value="Pleckstrin-homology domain (PH domain)/Phosphotyrosine-binding domain (PTB)"/>
    <property type="match status" value="1"/>
</dbReference>
<dbReference type="PANTHER" id="PTHR12156">
    <property type="entry name" value="PLECKSTRIN HOMOLOGY-LIKE DOMAIN, FAMILY B, MEMBER 3"/>
    <property type="match status" value="1"/>
</dbReference>
<evidence type="ECO:0000259" key="1">
    <source>
        <dbReference type="PROSITE" id="PS50003"/>
    </source>
</evidence>
<dbReference type="Proteomes" id="UP000728032">
    <property type="component" value="Unassembled WGS sequence"/>
</dbReference>
<dbReference type="InterPro" id="IPR001849">
    <property type="entry name" value="PH_domain"/>
</dbReference>
<protein>
    <recommendedName>
        <fullName evidence="1">PH domain-containing protein</fullName>
    </recommendedName>
</protein>
<dbReference type="EMBL" id="CAJPVJ010032115">
    <property type="protein sequence ID" value="CAG2180496.1"/>
    <property type="molecule type" value="Genomic_DNA"/>
</dbReference>
<dbReference type="OrthoDB" id="6020705at2759"/>
<dbReference type="EMBL" id="OC935663">
    <property type="protein sequence ID" value="CAD7660631.1"/>
    <property type="molecule type" value="Genomic_DNA"/>
</dbReference>
<name>A0A7R9QXJ5_9ACAR</name>
<dbReference type="PANTHER" id="PTHR12156:SF5">
    <property type="entry name" value="FI18040P1"/>
    <property type="match status" value="1"/>
</dbReference>
<sequence length="143" mass="16582">VVDKELDLEQHIRELGHDLSARPEVRLTANTCSGSLYKLCQNSDNKWRKRFFVFDRENQLLAYFASKSHFKRNRKPNGGVAFAEIRDVFVDHTRIKAHEERPRFVFSVATLSRTYVLSTFAAEVMRIWVDAVCTGALAESRFE</sequence>
<organism evidence="2">
    <name type="scientific">Oppiella nova</name>
    <dbReference type="NCBI Taxonomy" id="334625"/>
    <lineage>
        <taxon>Eukaryota</taxon>
        <taxon>Metazoa</taxon>
        <taxon>Ecdysozoa</taxon>
        <taxon>Arthropoda</taxon>
        <taxon>Chelicerata</taxon>
        <taxon>Arachnida</taxon>
        <taxon>Acari</taxon>
        <taxon>Acariformes</taxon>
        <taxon>Sarcoptiformes</taxon>
        <taxon>Oribatida</taxon>
        <taxon>Brachypylina</taxon>
        <taxon>Oppioidea</taxon>
        <taxon>Oppiidae</taxon>
        <taxon>Oppiella</taxon>
    </lineage>
</organism>
<dbReference type="EMBL" id="CAJPVJ010020838">
    <property type="protein sequence ID" value="CAG2177769.1"/>
    <property type="molecule type" value="Genomic_DNA"/>
</dbReference>
<evidence type="ECO:0000313" key="4">
    <source>
        <dbReference type="Proteomes" id="UP000728032"/>
    </source>
</evidence>
<feature type="domain" description="PH" evidence="1">
    <location>
        <begin position="29"/>
        <end position="137"/>
    </location>
</feature>
<dbReference type="InterPro" id="IPR052212">
    <property type="entry name" value="PH-like_domain"/>
</dbReference>
<proteinExistence type="predicted"/>
<accession>A0A7R9QXJ5</accession>
<dbReference type="SUPFAM" id="SSF50729">
    <property type="entry name" value="PH domain-like"/>
    <property type="match status" value="1"/>
</dbReference>
<evidence type="ECO:0000313" key="3">
    <source>
        <dbReference type="EMBL" id="CAD7663359.1"/>
    </source>
</evidence>
<evidence type="ECO:0000313" key="2">
    <source>
        <dbReference type="EMBL" id="CAD7660631.1"/>
    </source>
</evidence>
<dbReference type="Pfam" id="PF00169">
    <property type="entry name" value="PH"/>
    <property type="match status" value="1"/>
</dbReference>
<dbReference type="AlphaFoldDB" id="A0A7R9QXJ5"/>
<dbReference type="EMBL" id="OC946940">
    <property type="protein sequence ID" value="CAD7663359.1"/>
    <property type="molecule type" value="Genomic_DNA"/>
</dbReference>